<dbReference type="AlphaFoldDB" id="A0A0A2MPY4"/>
<dbReference type="RefSeq" id="WP_026991889.1">
    <property type="nucleotide sequence ID" value="NZ_JRLY01000004.1"/>
</dbReference>
<sequence length="97" mass="12000">MQVMTDYSRKKLLRYNYSWAHPAEQKSYESYKDYDIIDRNNGFELLDFINRFMGIHGMEADRSFSKLERLIKNYMPADLKTRIEMKMWLRKNWDVRF</sequence>
<comment type="caution">
    <text evidence="1">The sequence shown here is derived from an EMBL/GenBank/DDBJ whole genome shotgun (WGS) entry which is preliminary data.</text>
</comment>
<dbReference type="Proteomes" id="UP000030111">
    <property type="component" value="Unassembled WGS sequence"/>
</dbReference>
<reference evidence="1 2" key="1">
    <citation type="submission" date="2013-09" db="EMBL/GenBank/DDBJ databases">
        <authorList>
            <person name="Zeng Z."/>
            <person name="Chen C."/>
        </authorList>
    </citation>
    <scope>NUCLEOTIDE SEQUENCE [LARGE SCALE GENOMIC DNA]</scope>
    <source>
        <strain evidence="1 2">WB 4.1-42</strain>
    </source>
</reference>
<dbReference type="OrthoDB" id="1260965at2"/>
<organism evidence="1 2">
    <name type="scientific">Flavobacterium subsaxonicum WB 4.1-42 = DSM 21790</name>
    <dbReference type="NCBI Taxonomy" id="1121898"/>
    <lineage>
        <taxon>Bacteria</taxon>
        <taxon>Pseudomonadati</taxon>
        <taxon>Bacteroidota</taxon>
        <taxon>Flavobacteriia</taxon>
        <taxon>Flavobacteriales</taxon>
        <taxon>Flavobacteriaceae</taxon>
        <taxon>Flavobacterium</taxon>
    </lineage>
</organism>
<dbReference type="EMBL" id="JRLY01000004">
    <property type="protein sequence ID" value="KGO93533.1"/>
    <property type="molecule type" value="Genomic_DNA"/>
</dbReference>
<keyword evidence="2" id="KW-1185">Reference proteome</keyword>
<gene>
    <name evidence="1" type="ORF">Q766_06055</name>
</gene>
<evidence type="ECO:0000313" key="2">
    <source>
        <dbReference type="Proteomes" id="UP000030111"/>
    </source>
</evidence>
<proteinExistence type="predicted"/>
<name>A0A0A2MPY4_9FLAO</name>
<accession>A0A0A2MPY4</accession>
<protein>
    <submittedName>
        <fullName evidence="1">Uncharacterized protein</fullName>
    </submittedName>
</protein>
<evidence type="ECO:0000313" key="1">
    <source>
        <dbReference type="EMBL" id="KGO93533.1"/>
    </source>
</evidence>